<name>A0ACC6KZF6_9SPHI</name>
<protein>
    <submittedName>
        <fullName evidence="1">Thiol-disulfide isomerase/thioredoxin</fullName>
    </submittedName>
</protein>
<accession>A0ACC6KZF6</accession>
<reference evidence="1" key="1">
    <citation type="submission" date="2023-07" db="EMBL/GenBank/DDBJ databases">
        <title>Sorghum-associated microbial communities from plants grown in Nebraska, USA.</title>
        <authorList>
            <person name="Schachtman D."/>
        </authorList>
    </citation>
    <scope>NUCLEOTIDE SEQUENCE</scope>
    <source>
        <strain evidence="1">2697</strain>
    </source>
</reference>
<evidence type="ECO:0000313" key="1">
    <source>
        <dbReference type="EMBL" id="MDR6784508.1"/>
    </source>
</evidence>
<sequence length="448" mass="50834">MKKTSILLAMLAMSASSWAQNAVLKGKFRYEMPNHQNASSIFFTKAENGDLSVIAEPATDKADGAFRTAVTPADQNTIRFIGAFDEHYPVYLRKGEELTVEAADGLVTYAGKLSKENKVFSDWYKMTAPIRKYGYTKNARLLPTDRLAKLLDSLAGPVENFVKNINTGNAVFDKEAKHMLPYSYKFDLVMPFAMGVGFENKSKYPVKYVNWFKNENFSDKGLWDLPFAFRYMQYFAFAKHIIYNQEQGISGEMLPPEISDKSLRANYILAYAEKGASQDRVAFLKKYEGDMLNDEQRTKMKMFKVRAGVQVAGGDWIDFSYPDRNGKMHKLSDNLGKVVLIDVWATWCKPCLAEQPALEALEKSFEGKDVVFISLSIDTDKAKWKQMIEEEKLSGLHLYSNNQGAFLKDYEVESVPRFILFDKNGKTVSFNAARPSDPKLKELITSKL</sequence>
<keyword evidence="1" id="KW-0413">Isomerase</keyword>
<proteinExistence type="predicted"/>
<dbReference type="EMBL" id="JAVDTF010000002">
    <property type="protein sequence ID" value="MDR6784508.1"/>
    <property type="molecule type" value="Genomic_DNA"/>
</dbReference>
<gene>
    <name evidence="1" type="ORF">J2X78_003073</name>
</gene>
<dbReference type="Proteomes" id="UP001246858">
    <property type="component" value="Unassembled WGS sequence"/>
</dbReference>
<evidence type="ECO:0000313" key="2">
    <source>
        <dbReference type="Proteomes" id="UP001246858"/>
    </source>
</evidence>
<organism evidence="1 2">
    <name type="scientific">Pedobacter africanus</name>
    <dbReference type="NCBI Taxonomy" id="151894"/>
    <lineage>
        <taxon>Bacteria</taxon>
        <taxon>Pseudomonadati</taxon>
        <taxon>Bacteroidota</taxon>
        <taxon>Sphingobacteriia</taxon>
        <taxon>Sphingobacteriales</taxon>
        <taxon>Sphingobacteriaceae</taxon>
        <taxon>Pedobacter</taxon>
    </lineage>
</organism>
<comment type="caution">
    <text evidence="1">The sequence shown here is derived from an EMBL/GenBank/DDBJ whole genome shotgun (WGS) entry which is preliminary data.</text>
</comment>
<keyword evidence="2" id="KW-1185">Reference proteome</keyword>